<dbReference type="EMBL" id="SDMP01000016">
    <property type="protein sequence ID" value="RYR04117.1"/>
    <property type="molecule type" value="Genomic_DNA"/>
</dbReference>
<comment type="caution">
    <text evidence="1">The sequence shown here is derived from an EMBL/GenBank/DDBJ whole genome shotgun (WGS) entry which is preliminary data.</text>
</comment>
<dbReference type="Proteomes" id="UP000289738">
    <property type="component" value="Chromosome B06"/>
</dbReference>
<evidence type="ECO:0000313" key="1">
    <source>
        <dbReference type="EMBL" id="RYR04117.1"/>
    </source>
</evidence>
<evidence type="ECO:0008006" key="3">
    <source>
        <dbReference type="Google" id="ProtNLM"/>
    </source>
</evidence>
<organism evidence="1 2">
    <name type="scientific">Arachis hypogaea</name>
    <name type="common">Peanut</name>
    <dbReference type="NCBI Taxonomy" id="3818"/>
    <lineage>
        <taxon>Eukaryota</taxon>
        <taxon>Viridiplantae</taxon>
        <taxon>Streptophyta</taxon>
        <taxon>Embryophyta</taxon>
        <taxon>Tracheophyta</taxon>
        <taxon>Spermatophyta</taxon>
        <taxon>Magnoliopsida</taxon>
        <taxon>eudicotyledons</taxon>
        <taxon>Gunneridae</taxon>
        <taxon>Pentapetalae</taxon>
        <taxon>rosids</taxon>
        <taxon>fabids</taxon>
        <taxon>Fabales</taxon>
        <taxon>Fabaceae</taxon>
        <taxon>Papilionoideae</taxon>
        <taxon>50 kb inversion clade</taxon>
        <taxon>dalbergioids sensu lato</taxon>
        <taxon>Dalbergieae</taxon>
        <taxon>Pterocarpus clade</taxon>
        <taxon>Arachis</taxon>
    </lineage>
</organism>
<sequence length="104" mass="11760">MCFRLIKRSDLKAQCIKYIHSQPVNSISDELHGGSLPITTIEEVLDKTNETSCWILATVVSIEVGGSDWYYASCKICPRKVKENKGRYLCEHCGKVGFNARTYI</sequence>
<gene>
    <name evidence="1" type="ORF">Ahy_B06g083696</name>
</gene>
<evidence type="ECO:0000313" key="2">
    <source>
        <dbReference type="Proteomes" id="UP000289738"/>
    </source>
</evidence>
<proteinExistence type="predicted"/>
<protein>
    <recommendedName>
        <fullName evidence="3">Replication factor A C-terminal domain-containing protein</fullName>
    </recommendedName>
</protein>
<keyword evidence="2" id="KW-1185">Reference proteome</keyword>
<dbReference type="InterPro" id="IPR012340">
    <property type="entry name" value="NA-bd_OB-fold"/>
</dbReference>
<dbReference type="AlphaFoldDB" id="A0A444YQD6"/>
<accession>A0A444YQD6</accession>
<dbReference type="Gene3D" id="2.40.50.140">
    <property type="entry name" value="Nucleic acid-binding proteins"/>
    <property type="match status" value="1"/>
</dbReference>
<reference evidence="1 2" key="1">
    <citation type="submission" date="2019-01" db="EMBL/GenBank/DDBJ databases">
        <title>Sequencing of cultivated peanut Arachis hypogaea provides insights into genome evolution and oil improvement.</title>
        <authorList>
            <person name="Chen X."/>
        </authorList>
    </citation>
    <scope>NUCLEOTIDE SEQUENCE [LARGE SCALE GENOMIC DNA]</scope>
    <source>
        <strain evidence="2">cv. Fuhuasheng</strain>
        <tissue evidence="1">Leaves</tissue>
    </source>
</reference>
<dbReference type="SUPFAM" id="SSF50249">
    <property type="entry name" value="Nucleic acid-binding proteins"/>
    <property type="match status" value="1"/>
</dbReference>
<name>A0A444YQD6_ARAHY</name>